<dbReference type="Proteomes" id="UP000703269">
    <property type="component" value="Unassembled WGS sequence"/>
</dbReference>
<dbReference type="EMBL" id="BPQB01000123">
    <property type="protein sequence ID" value="GJE99861.1"/>
    <property type="molecule type" value="Genomic_DNA"/>
</dbReference>
<keyword evidence="2" id="KW-1185">Reference proteome</keyword>
<evidence type="ECO:0000313" key="2">
    <source>
        <dbReference type="Proteomes" id="UP000703269"/>
    </source>
</evidence>
<name>A0A9P3GRJ8_9APHY</name>
<reference evidence="1 2" key="1">
    <citation type="submission" date="2021-08" db="EMBL/GenBank/DDBJ databases">
        <title>Draft Genome Sequence of Phanerochaete sordida strain YK-624.</title>
        <authorList>
            <person name="Mori T."/>
            <person name="Dohra H."/>
            <person name="Suzuki T."/>
            <person name="Kawagishi H."/>
            <person name="Hirai H."/>
        </authorList>
    </citation>
    <scope>NUCLEOTIDE SEQUENCE [LARGE SCALE GENOMIC DNA]</scope>
    <source>
        <strain evidence="1 2">YK-624</strain>
    </source>
</reference>
<organism evidence="1 2">
    <name type="scientific">Phanerochaete sordida</name>
    <dbReference type="NCBI Taxonomy" id="48140"/>
    <lineage>
        <taxon>Eukaryota</taxon>
        <taxon>Fungi</taxon>
        <taxon>Dikarya</taxon>
        <taxon>Basidiomycota</taxon>
        <taxon>Agaricomycotina</taxon>
        <taxon>Agaricomycetes</taxon>
        <taxon>Polyporales</taxon>
        <taxon>Phanerochaetaceae</taxon>
        <taxon>Phanerochaete</taxon>
    </lineage>
</organism>
<protein>
    <submittedName>
        <fullName evidence="1">Uncharacterized protein</fullName>
    </submittedName>
</protein>
<gene>
    <name evidence="1" type="ORF">PsYK624_161350</name>
</gene>
<comment type="caution">
    <text evidence="1">The sequence shown here is derived from an EMBL/GenBank/DDBJ whole genome shotgun (WGS) entry which is preliminary data.</text>
</comment>
<sequence>MPTPACALHANCAAAIASSTFTTAQVSTVLACLPTSPARGQLSVCRNAPGARRRSRWSCHPGFKSGAREAPHFDFL</sequence>
<dbReference type="AlphaFoldDB" id="A0A9P3GRJ8"/>
<accession>A0A9P3GRJ8</accession>
<evidence type="ECO:0000313" key="1">
    <source>
        <dbReference type="EMBL" id="GJE99861.1"/>
    </source>
</evidence>
<proteinExistence type="predicted"/>